<dbReference type="EMBL" id="WHZV01000005">
    <property type="protein sequence ID" value="NEG55466.1"/>
    <property type="molecule type" value="Genomic_DNA"/>
</dbReference>
<comment type="caution">
    <text evidence="1">The sequence shown here is derived from an EMBL/GenBank/DDBJ whole genome shotgun (WGS) entry which is preliminary data.</text>
</comment>
<gene>
    <name evidence="1" type="ORF">GFD21_06770</name>
</gene>
<reference evidence="1 2" key="1">
    <citation type="submission" date="2019-10" db="EMBL/GenBank/DDBJ databases">
        <title>Bifidobacterium from non-human primates.</title>
        <authorList>
            <person name="Modesto M."/>
        </authorList>
    </citation>
    <scope>NUCLEOTIDE SEQUENCE [LARGE SCALE GENOMIC DNA]</scope>
    <source>
        <strain evidence="1 2">SMA15</strain>
    </source>
</reference>
<sequence length="174" mass="19334">MAGMDLRHLYDDTDVDALGGGHLYDDADVEPRITDDLLHRDMIVVQPMRLSETPYGSGTVPDGDASYAYCSFEPRINKNSTFSKNWAQDTTPQSYGGLREDALAIVLAPEWHGDIHTQFWHGDDCYEVDGPPMEMKHSSKQAYHWNITARCIGHASDAGVKPPVPPEGSRTWGT</sequence>
<name>A0A6L9SSA9_9BIFI</name>
<evidence type="ECO:0000313" key="1">
    <source>
        <dbReference type="EMBL" id="NEG55466.1"/>
    </source>
</evidence>
<dbReference type="RefSeq" id="WP_163197203.1">
    <property type="nucleotide sequence ID" value="NZ_WHZV01000005.1"/>
</dbReference>
<organism evidence="1 2">
    <name type="scientific">Bifidobacterium platyrrhinorum</name>
    <dbReference type="NCBI Taxonomy" id="2661628"/>
    <lineage>
        <taxon>Bacteria</taxon>
        <taxon>Bacillati</taxon>
        <taxon>Actinomycetota</taxon>
        <taxon>Actinomycetes</taxon>
        <taxon>Bifidobacteriales</taxon>
        <taxon>Bifidobacteriaceae</taxon>
        <taxon>Bifidobacterium</taxon>
    </lineage>
</organism>
<dbReference type="AlphaFoldDB" id="A0A6L9SSA9"/>
<keyword evidence="2" id="KW-1185">Reference proteome</keyword>
<accession>A0A6L9SSA9</accession>
<protein>
    <submittedName>
        <fullName evidence="1">Uncharacterized protein</fullName>
    </submittedName>
</protein>
<evidence type="ECO:0000313" key="2">
    <source>
        <dbReference type="Proteomes" id="UP000483293"/>
    </source>
</evidence>
<dbReference type="Proteomes" id="UP000483293">
    <property type="component" value="Unassembled WGS sequence"/>
</dbReference>
<proteinExistence type="predicted"/>